<name>A0A0C2N5U8_THEKT</name>
<dbReference type="EMBL" id="JWZT01002471">
    <property type="protein sequence ID" value="KII69307.1"/>
    <property type="molecule type" value="Genomic_DNA"/>
</dbReference>
<organism evidence="1 2">
    <name type="scientific">Thelohanellus kitauei</name>
    <name type="common">Myxosporean</name>
    <dbReference type="NCBI Taxonomy" id="669202"/>
    <lineage>
        <taxon>Eukaryota</taxon>
        <taxon>Metazoa</taxon>
        <taxon>Cnidaria</taxon>
        <taxon>Myxozoa</taxon>
        <taxon>Myxosporea</taxon>
        <taxon>Bivalvulida</taxon>
        <taxon>Platysporina</taxon>
        <taxon>Myxobolidae</taxon>
        <taxon>Thelohanellus</taxon>
    </lineage>
</organism>
<dbReference type="Proteomes" id="UP000031668">
    <property type="component" value="Unassembled WGS sequence"/>
</dbReference>
<reference evidence="1 2" key="1">
    <citation type="journal article" date="2014" name="Genome Biol. Evol.">
        <title>The genome of the myxosporean Thelohanellus kitauei shows adaptations to nutrient acquisition within its fish host.</title>
        <authorList>
            <person name="Yang Y."/>
            <person name="Xiong J."/>
            <person name="Zhou Z."/>
            <person name="Huo F."/>
            <person name="Miao W."/>
            <person name="Ran C."/>
            <person name="Liu Y."/>
            <person name="Zhang J."/>
            <person name="Feng J."/>
            <person name="Wang M."/>
            <person name="Wang M."/>
            <person name="Wang L."/>
            <person name="Yao B."/>
        </authorList>
    </citation>
    <scope>NUCLEOTIDE SEQUENCE [LARGE SCALE GENOMIC DNA]</scope>
    <source>
        <strain evidence="1">Wuqing</strain>
    </source>
</reference>
<gene>
    <name evidence="1" type="ORF">RF11_13796</name>
</gene>
<keyword evidence="2" id="KW-1185">Reference proteome</keyword>
<comment type="caution">
    <text evidence="1">The sequence shown here is derived from an EMBL/GenBank/DDBJ whole genome shotgun (WGS) entry which is preliminary data.</text>
</comment>
<dbReference type="AlphaFoldDB" id="A0A0C2N5U8"/>
<protein>
    <submittedName>
        <fullName evidence="1">Uncharacterized protein</fullName>
    </submittedName>
</protein>
<proteinExistence type="predicted"/>
<sequence>MTTFIGSVGCSPFLIASSFIPNTNLVGGIILHTLSLMFLAPLQTGYFTAVIDHAPQYAGVTFSLIHRGNVLWNCPGILGGQTVDWISGLLVALNIPLLQLR</sequence>
<accession>A0A0C2N5U8</accession>
<evidence type="ECO:0000313" key="1">
    <source>
        <dbReference type="EMBL" id="KII69307.1"/>
    </source>
</evidence>
<evidence type="ECO:0000313" key="2">
    <source>
        <dbReference type="Proteomes" id="UP000031668"/>
    </source>
</evidence>
<dbReference type="OrthoDB" id="2985014at2759"/>